<dbReference type="Proteomes" id="UP000729913">
    <property type="component" value="Unassembled WGS sequence"/>
</dbReference>
<feature type="transmembrane region" description="Helical" evidence="2">
    <location>
        <begin position="103"/>
        <end position="121"/>
    </location>
</feature>
<reference evidence="3" key="1">
    <citation type="submission" date="2020-03" db="EMBL/GenBank/DDBJ databases">
        <authorList>
            <person name="Chebbi M.A."/>
            <person name="Drezen J.M."/>
        </authorList>
    </citation>
    <scope>NUCLEOTIDE SEQUENCE</scope>
    <source>
        <tissue evidence="3">Whole body</tissue>
    </source>
</reference>
<evidence type="ECO:0008006" key="5">
    <source>
        <dbReference type="Google" id="ProtNLM"/>
    </source>
</evidence>
<feature type="region of interest" description="Disordered" evidence="1">
    <location>
        <begin position="319"/>
        <end position="388"/>
    </location>
</feature>
<feature type="transmembrane region" description="Helical" evidence="2">
    <location>
        <begin position="141"/>
        <end position="163"/>
    </location>
</feature>
<comment type="caution">
    <text evidence="3">The sequence shown here is derived from an EMBL/GenBank/DDBJ whole genome shotgun (WGS) entry which is preliminary data.</text>
</comment>
<dbReference type="GO" id="GO:0071786">
    <property type="term" value="P:endoplasmic reticulum tubular network organization"/>
    <property type="evidence" value="ECO:0007669"/>
    <property type="project" value="TreeGrafter"/>
</dbReference>
<keyword evidence="2" id="KW-0472">Membrane</keyword>
<feature type="compositionally biased region" description="Low complexity" evidence="1">
    <location>
        <begin position="829"/>
        <end position="856"/>
    </location>
</feature>
<keyword evidence="2" id="KW-0812">Transmembrane</keyword>
<dbReference type="GO" id="GO:0071782">
    <property type="term" value="C:endoplasmic reticulum tubular network"/>
    <property type="evidence" value="ECO:0007669"/>
    <property type="project" value="TreeGrafter"/>
</dbReference>
<dbReference type="GO" id="GO:0008017">
    <property type="term" value="F:microtubule binding"/>
    <property type="evidence" value="ECO:0007669"/>
    <property type="project" value="TreeGrafter"/>
</dbReference>
<feature type="compositionally biased region" description="Basic and acidic residues" evidence="1">
    <location>
        <begin position="809"/>
        <end position="818"/>
    </location>
</feature>
<proteinExistence type="predicted"/>
<dbReference type="Pfam" id="PF03134">
    <property type="entry name" value="TB2_DP1_HVA22"/>
    <property type="match status" value="1"/>
</dbReference>
<dbReference type="EMBL" id="JAAOIC020000043">
    <property type="protein sequence ID" value="KAG8038431.1"/>
    <property type="molecule type" value="Genomic_DNA"/>
</dbReference>
<feature type="compositionally biased region" description="Polar residues" evidence="1">
    <location>
        <begin position="725"/>
        <end position="734"/>
    </location>
</feature>
<keyword evidence="2" id="KW-1133">Transmembrane helix</keyword>
<feature type="region of interest" description="Disordered" evidence="1">
    <location>
        <begin position="772"/>
        <end position="858"/>
    </location>
</feature>
<dbReference type="OrthoDB" id="10009287at2759"/>
<evidence type="ECO:0000313" key="4">
    <source>
        <dbReference type="Proteomes" id="UP000729913"/>
    </source>
</evidence>
<feature type="compositionally biased region" description="Polar residues" evidence="1">
    <location>
        <begin position="355"/>
        <end position="366"/>
    </location>
</feature>
<dbReference type="PANTHER" id="PTHR12300:SF117">
    <property type="entry name" value="LP05237P-RELATED"/>
    <property type="match status" value="1"/>
</dbReference>
<sequence length="904" mass="101808">MGNEKRITKTTYTSTSAKNDCRSIIDVSEVDHFDYDNSEIDNSSSVNSLSPNTMQTSITRLIASKSIALARYSIENLSIKLTLGNLGFLIIIMVIFVPKTITYFLIYPIFRLLFGTLYPAYASYKAVRTKNVKEYVKWMMYWIVFALFTCAETFTDVFFSFWFPFYYEIKIILVIWLLSPATKGSSILYRRFVHPALIRREAEIDDALARATEQGYTAVLHLGTKGVNYATTVLMQTAIKGGGGLVQQLKKSYSLSDLTSEKEDENRNTSMMHDETDMIAEPRRRENPGRRGYSPRRTQSSCNRVDMFFSEVDVDVRQPRPREPISSLNNIRSSDDISSGYSSGEAVQNHRMTPHTETLLRTSSVGARTRSSKPRSTAKKLPEDEENTCELVDPQLPALSVITAHQSLQLMLYLSQMHGNAPLNYPGLDEILRNSGDLFLKNFSGSIQDNVNPNANDDANGLQINEVECDYKKTDREFKEQSIDFQTVKDIEKLSVTEDFCKIDDKNQEEIKKNSSSENSSKFCSVEFEKLNNLEKNSEENLSKLIPTKSAEVINLLTEEEIKKLSSGDSKDPPKLIEKNDLINSEELKKNSSVNFLQNNSSGLSIPKELKKLSSSHEILKSTPFTEEKLPGSSISNVDITKITDEICQEKFKELKRLLNTAHESVTSIVHPAENLPPKEEIDKRLEVKGNSKSSLRSSPSVSRSSSDCDRAGKYNKKPAPRVPSSKSQLNSDNDPAEEETDVEQALKATLVIKTGTVKTFTNVNNTKNVFFTHPTTSHRHSSPSVSKNNKKKKSLSRFLTIPRNLFGNKDKDTKDTKGVNLRSESSRSRSPSVSSQDYAANNSSNDNQDSTNNNNPDVRDILFKTAIGDQSITSDTYIDFRTDSLDQCDQNKLINDPNHFDKK</sequence>
<organism evidence="3 4">
    <name type="scientific">Cotesia typhae</name>
    <dbReference type="NCBI Taxonomy" id="2053667"/>
    <lineage>
        <taxon>Eukaryota</taxon>
        <taxon>Metazoa</taxon>
        <taxon>Ecdysozoa</taxon>
        <taxon>Arthropoda</taxon>
        <taxon>Hexapoda</taxon>
        <taxon>Insecta</taxon>
        <taxon>Pterygota</taxon>
        <taxon>Neoptera</taxon>
        <taxon>Endopterygota</taxon>
        <taxon>Hymenoptera</taxon>
        <taxon>Apocrita</taxon>
        <taxon>Ichneumonoidea</taxon>
        <taxon>Braconidae</taxon>
        <taxon>Microgastrinae</taxon>
        <taxon>Cotesia</taxon>
    </lineage>
</organism>
<feature type="region of interest" description="Disordered" evidence="1">
    <location>
        <begin position="687"/>
        <end position="743"/>
    </location>
</feature>
<name>A0A8J5UZ35_9HYME</name>
<dbReference type="GO" id="GO:0005881">
    <property type="term" value="C:cytoplasmic microtubule"/>
    <property type="evidence" value="ECO:0007669"/>
    <property type="project" value="TreeGrafter"/>
</dbReference>
<feature type="compositionally biased region" description="Basic and acidic residues" evidence="1">
    <location>
        <begin position="259"/>
        <end position="289"/>
    </location>
</feature>
<dbReference type="AlphaFoldDB" id="A0A8J5UZ35"/>
<gene>
    <name evidence="3" type="ORF">G9C98_006127</name>
</gene>
<feature type="transmembrane region" description="Helical" evidence="2">
    <location>
        <begin position="77"/>
        <end position="97"/>
    </location>
</feature>
<feature type="region of interest" description="Disordered" evidence="1">
    <location>
        <begin position="257"/>
        <end position="300"/>
    </location>
</feature>
<evidence type="ECO:0000313" key="3">
    <source>
        <dbReference type="EMBL" id="KAG8038431.1"/>
    </source>
</evidence>
<keyword evidence="4" id="KW-1185">Reference proteome</keyword>
<dbReference type="InterPro" id="IPR004345">
    <property type="entry name" value="TB2_DP1_HVA22"/>
</dbReference>
<accession>A0A8J5UZ35</accession>
<feature type="compositionally biased region" description="Low complexity" evidence="1">
    <location>
        <begin position="692"/>
        <end position="706"/>
    </location>
</feature>
<protein>
    <recommendedName>
        <fullName evidence="5">Receptor expression-enhancing protein 1</fullName>
    </recommendedName>
</protein>
<evidence type="ECO:0000256" key="1">
    <source>
        <dbReference type="SAM" id="MobiDB-lite"/>
    </source>
</evidence>
<evidence type="ECO:0000256" key="2">
    <source>
        <dbReference type="SAM" id="Phobius"/>
    </source>
</evidence>
<dbReference type="GO" id="GO:0005789">
    <property type="term" value="C:endoplasmic reticulum membrane"/>
    <property type="evidence" value="ECO:0007669"/>
    <property type="project" value="TreeGrafter"/>
</dbReference>
<dbReference type="PANTHER" id="PTHR12300">
    <property type="entry name" value="HVA22-LIKE PROTEINS"/>
    <property type="match status" value="1"/>
</dbReference>
<reference evidence="3" key="2">
    <citation type="submission" date="2021-04" db="EMBL/GenBank/DDBJ databases">
        <title>Genome-wide patterns of bracovirus chromosomal integration into multiple host tissues during parasitism.</title>
        <authorList>
            <person name="Chebbi M.A.C."/>
        </authorList>
    </citation>
    <scope>NUCLEOTIDE SEQUENCE</scope>
    <source>
        <tissue evidence="3">Whole body</tissue>
    </source>
</reference>